<dbReference type="InterPro" id="IPR036291">
    <property type="entry name" value="NAD(P)-bd_dom_sf"/>
</dbReference>
<sequence length="291" mass="31337">MKLFAFGLGYSALFFISRHGAAFDSIAGTARTAEKFDEFAAGGVESFVFGPEKEDPAVAQRLASADVILVSIPPGVSVDPVLARFGHKIASLRRQQTIVYLSTIGVYGDRGGGWVDETIIPAPSSPRSRARLQAERSWAAMSKEKDKKVHILRLAGIYGPGRNALLNLRAGTARRIVKEDQVFNRIHVEDIARAIGAVLAHEGSGGVWNVSDDAPAPPQDVVSFAAMVMGIEPPPEVDIASADMSPMARSFYSENKRVSNAKLKQALGGELTYPTYRVGLQALWEAGEGRE</sequence>
<dbReference type="SUPFAM" id="SSF51735">
    <property type="entry name" value="NAD(P)-binding Rossmann-fold domains"/>
    <property type="match status" value="1"/>
</dbReference>
<gene>
    <name evidence="3" type="ORF">SAMN05444581_103195</name>
</gene>
<dbReference type="InterPro" id="IPR001509">
    <property type="entry name" value="Epimerase_deHydtase"/>
</dbReference>
<dbReference type="STRING" id="1612308.SAMN05444581_103195"/>
<dbReference type="AlphaFoldDB" id="A0A1I3XJN5"/>
<proteinExistence type="predicted"/>
<feature type="domain" description="NAD-dependent epimerase/dehydratase" evidence="2">
    <location>
        <begin position="95"/>
        <end position="210"/>
    </location>
</feature>
<dbReference type="EMBL" id="FOSN01000003">
    <property type="protein sequence ID" value="SFK19753.1"/>
    <property type="molecule type" value="Genomic_DNA"/>
</dbReference>
<evidence type="ECO:0000313" key="3">
    <source>
        <dbReference type="EMBL" id="SFK19753.1"/>
    </source>
</evidence>
<organism evidence="3 4">
    <name type="scientific">Methylocapsa palsarum</name>
    <dbReference type="NCBI Taxonomy" id="1612308"/>
    <lineage>
        <taxon>Bacteria</taxon>
        <taxon>Pseudomonadati</taxon>
        <taxon>Pseudomonadota</taxon>
        <taxon>Alphaproteobacteria</taxon>
        <taxon>Hyphomicrobiales</taxon>
        <taxon>Beijerinckiaceae</taxon>
        <taxon>Methylocapsa</taxon>
    </lineage>
</organism>
<keyword evidence="1" id="KW-0520">NAD</keyword>
<dbReference type="Proteomes" id="UP000198755">
    <property type="component" value="Unassembled WGS sequence"/>
</dbReference>
<name>A0A1I3XJN5_9HYPH</name>
<protein>
    <submittedName>
        <fullName evidence="3">NAD dependent epimerase/dehydratase family protein</fullName>
    </submittedName>
</protein>
<evidence type="ECO:0000259" key="2">
    <source>
        <dbReference type="Pfam" id="PF01370"/>
    </source>
</evidence>
<accession>A0A1I3XJN5</accession>
<dbReference type="PANTHER" id="PTHR43574">
    <property type="entry name" value="EPIMERASE-RELATED"/>
    <property type="match status" value="1"/>
</dbReference>
<dbReference type="Gene3D" id="3.40.50.720">
    <property type="entry name" value="NAD(P)-binding Rossmann-like Domain"/>
    <property type="match status" value="1"/>
</dbReference>
<reference evidence="3 4" key="1">
    <citation type="submission" date="2016-10" db="EMBL/GenBank/DDBJ databases">
        <authorList>
            <person name="de Groot N.N."/>
        </authorList>
    </citation>
    <scope>NUCLEOTIDE SEQUENCE [LARGE SCALE GENOMIC DNA]</scope>
    <source>
        <strain evidence="3 4">NE2</strain>
    </source>
</reference>
<dbReference type="RefSeq" id="WP_091679502.1">
    <property type="nucleotide sequence ID" value="NZ_FOSN01000003.1"/>
</dbReference>
<evidence type="ECO:0000256" key="1">
    <source>
        <dbReference type="ARBA" id="ARBA00023027"/>
    </source>
</evidence>
<evidence type="ECO:0000313" key="4">
    <source>
        <dbReference type="Proteomes" id="UP000198755"/>
    </source>
</evidence>
<dbReference type="OrthoDB" id="9808276at2"/>
<dbReference type="CDD" id="cd05266">
    <property type="entry name" value="SDR_a4"/>
    <property type="match status" value="1"/>
</dbReference>
<dbReference type="Pfam" id="PF01370">
    <property type="entry name" value="Epimerase"/>
    <property type="match status" value="1"/>
</dbReference>
<keyword evidence="4" id="KW-1185">Reference proteome</keyword>